<evidence type="ECO:0000313" key="2">
    <source>
        <dbReference type="Proteomes" id="UP000887564"/>
    </source>
</evidence>
<reference evidence="3" key="1">
    <citation type="submission" date="2022-11" db="UniProtKB">
        <authorList>
            <consortium name="WormBaseParasite"/>
        </authorList>
    </citation>
    <scope>IDENTIFICATION</scope>
</reference>
<dbReference type="InterPro" id="IPR041084">
    <property type="entry name" value="Ncstrn_small"/>
</dbReference>
<feature type="domain" description="Nicastrin small lobe" evidence="1">
    <location>
        <begin position="12"/>
        <end position="52"/>
    </location>
</feature>
<keyword evidence="2" id="KW-1185">Reference proteome</keyword>
<dbReference type="Proteomes" id="UP000887564">
    <property type="component" value="Unplaced"/>
</dbReference>
<evidence type="ECO:0000259" key="1">
    <source>
        <dbReference type="Pfam" id="PF18266"/>
    </source>
</evidence>
<evidence type="ECO:0000313" key="3">
    <source>
        <dbReference type="WBParaSite" id="PEQ_0000238001-mRNA-1"/>
    </source>
</evidence>
<organism evidence="2 3">
    <name type="scientific">Parascaris equorum</name>
    <name type="common">Equine roundworm</name>
    <dbReference type="NCBI Taxonomy" id="6256"/>
    <lineage>
        <taxon>Eukaryota</taxon>
        <taxon>Metazoa</taxon>
        <taxon>Ecdysozoa</taxon>
        <taxon>Nematoda</taxon>
        <taxon>Chromadorea</taxon>
        <taxon>Rhabditida</taxon>
        <taxon>Spirurina</taxon>
        <taxon>Ascaridomorpha</taxon>
        <taxon>Ascaridoidea</taxon>
        <taxon>Ascarididae</taxon>
        <taxon>Parascaris</taxon>
    </lineage>
</organism>
<dbReference type="AlphaFoldDB" id="A0A914RCC8"/>
<accession>A0A914RCC8</accession>
<dbReference type="WBParaSite" id="PEQ_0000238001-mRNA-1">
    <property type="protein sequence ID" value="PEQ_0000238001-mRNA-1"/>
    <property type="gene ID" value="PEQ_0000238001"/>
</dbReference>
<proteinExistence type="predicted"/>
<protein>
    <submittedName>
        <fullName evidence="3">Nicastrin small lobe domain-containing protein</fullName>
    </submittedName>
</protein>
<name>A0A914RCC8_PAREQ</name>
<dbReference type="Pfam" id="PF18266">
    <property type="entry name" value="Ncstrn_small"/>
    <property type="match status" value="1"/>
</dbReference>
<sequence>MNILISSFSDLYNGTCTWNKKGAIVVEGFRFIDWNKPIFLIKNDTEIEICMCCIPGFHLLFLFR</sequence>